<sequence>MAVLGILGIIIIFFLFSFAYNSFNWTKKDYENEEPQEDYYVIDDFPDQVEVTVLQKEIYNYLLLAKRATFRQLELATDCEQKDVDNLVFLGVLKLVEVQSTIKQKKLINIGIGIAVIIGIALAFYAANYYLMVRINLRYVGILFYGGLFIVLATAYFGKFVQMRQKDLLFVTFGVTGLVMLTVIFYIIFGGRTYFHAQAYSELITVSSETFSSDVKTVNVNTLPIVDKAYGEKLGSLKLGEYPGIGSEFEAGEYSDIIYNGEQYLVAPLEYRGIFKWFNNNDIGTPGYIMINKVTADTTLVNLRETDGQGMIYTPSAFFGQDLVRYAYFNGMYQYRLEQQFFEIDDDGNPYYVLQYSVPTIFINGGRDIVKVAVVNAITGEIGIYDPDDVPSWVESVYAPDLLLTQLNYWGSLQDGWINSIFTQRGVLQPSNGKRTIMNDGELYYFTGLTSAGSDESTIGFVYMNTRTKETKLYEFPGATEQAAMNKALTLLPQNNISTSFPIPINVNDTPTYFIAIKGEDGRILRHVFMSVQELEVNGMGETKAKAYTAYLQRLGSTSTSDLVEISGPLTDRTSYVLEGNTIYWIEIDDDEWYIVDVSSFDNTDMMYFISLEIGDTFTGNVQGNTVIEMNLEE</sequence>
<keyword evidence="3" id="KW-1185">Reference proteome</keyword>
<dbReference type="EMBL" id="CP048914">
    <property type="protein sequence ID" value="QMS85776.1"/>
    <property type="molecule type" value="Genomic_DNA"/>
</dbReference>
<evidence type="ECO:0000313" key="3">
    <source>
        <dbReference type="Proteomes" id="UP000514720"/>
    </source>
</evidence>
<dbReference type="KEGG" id="xcl:G4Z02_08470"/>
<accession>A0A7L7KU55</accession>
<evidence type="ECO:0000313" key="2">
    <source>
        <dbReference type="EMBL" id="QMS85776.1"/>
    </source>
</evidence>
<proteinExistence type="predicted"/>
<gene>
    <name evidence="2" type="ORF">G4Z02_08470</name>
</gene>
<organism evidence="2 3">
    <name type="scientific">Candidatus Xianfuyuplasma coldseepsis</name>
    <dbReference type="NCBI Taxonomy" id="2782163"/>
    <lineage>
        <taxon>Bacteria</taxon>
        <taxon>Bacillati</taxon>
        <taxon>Mycoplasmatota</taxon>
        <taxon>Mollicutes</taxon>
        <taxon>Candidatus Izemoplasmatales</taxon>
        <taxon>Candidatus Izemoplasmataceae</taxon>
        <taxon>Candidatus Xianfuyuplasma</taxon>
    </lineage>
</organism>
<feature type="transmembrane region" description="Helical" evidence="1">
    <location>
        <begin position="169"/>
        <end position="189"/>
    </location>
</feature>
<feature type="transmembrane region" description="Helical" evidence="1">
    <location>
        <begin position="107"/>
        <end position="127"/>
    </location>
</feature>
<evidence type="ECO:0000256" key="1">
    <source>
        <dbReference type="SAM" id="Phobius"/>
    </source>
</evidence>
<protein>
    <submittedName>
        <fullName evidence="2">Uncharacterized protein</fullName>
    </submittedName>
</protein>
<dbReference type="RefSeq" id="WP_258877584.1">
    <property type="nucleotide sequence ID" value="NZ_CP048914.1"/>
</dbReference>
<feature type="transmembrane region" description="Helical" evidence="1">
    <location>
        <begin position="139"/>
        <end position="157"/>
    </location>
</feature>
<keyword evidence="1" id="KW-0812">Transmembrane</keyword>
<reference evidence="2 3" key="1">
    <citation type="submission" date="2020-02" db="EMBL/GenBank/DDBJ databases">
        <authorList>
            <person name="Zheng R.K."/>
            <person name="Sun C.M."/>
        </authorList>
    </citation>
    <scope>NUCLEOTIDE SEQUENCE [LARGE SCALE GENOMIC DNA]</scope>
    <source>
        <strain evidence="3">zrk13</strain>
    </source>
</reference>
<dbReference type="Proteomes" id="UP000514720">
    <property type="component" value="Chromosome"/>
</dbReference>
<keyword evidence="1" id="KW-0472">Membrane</keyword>
<dbReference type="AlphaFoldDB" id="A0A7L7KU55"/>
<keyword evidence="1" id="KW-1133">Transmembrane helix</keyword>
<feature type="transmembrane region" description="Helical" evidence="1">
    <location>
        <begin position="6"/>
        <end position="23"/>
    </location>
</feature>
<name>A0A7L7KU55_9MOLU</name>